<protein>
    <submittedName>
        <fullName evidence="4">Uncharacterized protein</fullName>
    </submittedName>
</protein>
<name>A0A8S3RYL2_MYTED</name>
<proteinExistence type="inferred from homology"/>
<comment type="caution">
    <text evidence="4">The sequence shown here is derived from an EMBL/GenBank/DDBJ whole genome shotgun (WGS) entry which is preliminary data.</text>
</comment>
<accession>A0A8S3RYL2</accession>
<evidence type="ECO:0000313" key="5">
    <source>
        <dbReference type="Proteomes" id="UP000683360"/>
    </source>
</evidence>
<dbReference type="AlphaFoldDB" id="A0A8S3RYL2"/>
<gene>
    <name evidence="4" type="ORF">MEDL_27755</name>
</gene>
<keyword evidence="2" id="KW-0547">Nucleotide-binding</keyword>
<evidence type="ECO:0000256" key="2">
    <source>
        <dbReference type="ARBA" id="ARBA00022741"/>
    </source>
</evidence>
<dbReference type="PANTHER" id="PTHR14187">
    <property type="entry name" value="ALPHA KINASE/ELONGATION FACTOR 2 KINASE"/>
    <property type="match status" value="1"/>
</dbReference>
<organism evidence="4 5">
    <name type="scientific">Mytilus edulis</name>
    <name type="common">Blue mussel</name>
    <dbReference type="NCBI Taxonomy" id="6550"/>
    <lineage>
        <taxon>Eukaryota</taxon>
        <taxon>Metazoa</taxon>
        <taxon>Spiralia</taxon>
        <taxon>Lophotrochozoa</taxon>
        <taxon>Mollusca</taxon>
        <taxon>Bivalvia</taxon>
        <taxon>Autobranchia</taxon>
        <taxon>Pteriomorphia</taxon>
        <taxon>Mytilida</taxon>
        <taxon>Mytiloidea</taxon>
        <taxon>Mytilidae</taxon>
        <taxon>Mytilinae</taxon>
        <taxon>Mytilus</taxon>
    </lineage>
</organism>
<dbReference type="GO" id="GO:0005524">
    <property type="term" value="F:ATP binding"/>
    <property type="evidence" value="ECO:0007669"/>
    <property type="project" value="UniProtKB-KW"/>
</dbReference>
<dbReference type="InterPro" id="IPR013126">
    <property type="entry name" value="Hsp_70_fam"/>
</dbReference>
<dbReference type="Gene3D" id="3.30.420.40">
    <property type="match status" value="2"/>
</dbReference>
<keyword evidence="5" id="KW-1185">Reference proteome</keyword>
<evidence type="ECO:0000256" key="1">
    <source>
        <dbReference type="ARBA" id="ARBA00007381"/>
    </source>
</evidence>
<dbReference type="Proteomes" id="UP000683360">
    <property type="component" value="Unassembled WGS sequence"/>
</dbReference>
<keyword evidence="3" id="KW-0067">ATP-binding</keyword>
<dbReference type="Pfam" id="PF00012">
    <property type="entry name" value="HSP70"/>
    <property type="match status" value="1"/>
</dbReference>
<dbReference type="PANTHER" id="PTHR14187:SF46">
    <property type="entry name" value="HEAT SHOCK 70 KDA PROTEIN 12A"/>
    <property type="match status" value="1"/>
</dbReference>
<evidence type="ECO:0000313" key="4">
    <source>
        <dbReference type="EMBL" id="CAG2213857.1"/>
    </source>
</evidence>
<dbReference type="SUPFAM" id="SSF53067">
    <property type="entry name" value="Actin-like ATPase domain"/>
    <property type="match status" value="1"/>
</dbReference>
<dbReference type="EMBL" id="CAJPWZ010001389">
    <property type="protein sequence ID" value="CAG2213857.1"/>
    <property type="molecule type" value="Genomic_DNA"/>
</dbReference>
<reference evidence="4" key="1">
    <citation type="submission" date="2021-03" db="EMBL/GenBank/DDBJ databases">
        <authorList>
            <person name="Bekaert M."/>
        </authorList>
    </citation>
    <scope>NUCLEOTIDE SEQUENCE</scope>
</reference>
<dbReference type="Gene3D" id="3.90.640.10">
    <property type="entry name" value="Actin, Chain A, domain 4"/>
    <property type="match status" value="1"/>
</dbReference>
<comment type="similarity">
    <text evidence="1">Belongs to the heat shock protein 70 family.</text>
</comment>
<dbReference type="OrthoDB" id="6127299at2759"/>
<evidence type="ECO:0000256" key="3">
    <source>
        <dbReference type="ARBA" id="ARBA00022840"/>
    </source>
</evidence>
<sequence length="357" mass="40049">MLITHISGGTADITVHEKISEGRLKEIYFASGGNCGGTSVDAEFFKLLEKITNPAIMNSFKQDNLEEYLDLVRDFEYKKRSINSNNDESIKLKIPLTVLNSVCEEYLDKKVKSLIESSDLSSKLSLLKEKLIFEFSLFTSLFQSTIDSLLTLMQDILSEKCCDGITQIILVGGFAQCKLVQKAVKDTFSKLTVIVPEEGDLVVMKGAVIFGHQPNIIAQRISRYTYGFSKKKAFDAAIHDQNHHEIVNGEAKCTHLFDAFLKRKENIQPGKIVKTTAISRPSEDGVFKLRIFQTEKENPMYTDEEGCYELAVVKVERANPTITEKIRVQVVLGETEIKVKISGTERGTKCKVGIEMI</sequence>
<dbReference type="InterPro" id="IPR043129">
    <property type="entry name" value="ATPase_NBD"/>
</dbReference>
<dbReference type="GO" id="GO:0140662">
    <property type="term" value="F:ATP-dependent protein folding chaperone"/>
    <property type="evidence" value="ECO:0007669"/>
    <property type="project" value="InterPro"/>
</dbReference>